<reference evidence="1 2" key="1">
    <citation type="submission" date="2012-05" db="EMBL/GenBank/DDBJ databases">
        <authorList>
            <person name="Harkins D.M."/>
            <person name="Madupu R."/>
            <person name="Durkin A.S."/>
            <person name="Torralba M."/>
            <person name="Methe B."/>
            <person name="Sutton G.G."/>
            <person name="Nelson K.E."/>
        </authorList>
    </citation>
    <scope>NUCLEOTIDE SEQUENCE [LARGE SCALE GENOMIC DNA]</scope>
    <source>
        <strain evidence="1 2">F0490</strain>
    </source>
</reference>
<protein>
    <submittedName>
        <fullName evidence="1">Uncharacterized protein</fullName>
    </submittedName>
</protein>
<comment type="caution">
    <text evidence="1">The sequence shown here is derived from an EMBL/GenBank/DDBJ whole genome shotgun (WGS) entry which is preliminary data.</text>
</comment>
<dbReference type="EMBL" id="AKFS01000299">
    <property type="protein sequence ID" value="EJF35830.1"/>
    <property type="molecule type" value="Genomic_DNA"/>
</dbReference>
<organism evidence="1 2">
    <name type="scientific">Schaalia georgiae F0490</name>
    <dbReference type="NCBI Taxonomy" id="1125717"/>
    <lineage>
        <taxon>Bacteria</taxon>
        <taxon>Bacillati</taxon>
        <taxon>Actinomycetota</taxon>
        <taxon>Actinomycetes</taxon>
        <taxon>Actinomycetales</taxon>
        <taxon>Actinomycetaceae</taxon>
        <taxon>Schaalia</taxon>
    </lineage>
</organism>
<keyword evidence="2" id="KW-1185">Reference proteome</keyword>
<dbReference type="AlphaFoldDB" id="J1GS65"/>
<sequence length="112" mass="12051">MSATDSHALATVLGKIRRIADRQVAEGRTPTHVLDRNPRPAQEWVLVSTYAALALDMLTDAERRSARPTGFPSIDAHTRMLALADSLAAAGHPGQADLVRAIADEVLRGAMR</sequence>
<gene>
    <name evidence="1" type="ORF">HMPREF1317_0303</name>
</gene>
<evidence type="ECO:0000313" key="1">
    <source>
        <dbReference type="EMBL" id="EJF35830.1"/>
    </source>
</evidence>
<accession>J1GS65</accession>
<dbReference type="PATRIC" id="fig|1125717.3.peg.1901"/>
<dbReference type="RefSeq" id="WP_005872635.1">
    <property type="nucleotide sequence ID" value="NZ_AKFS01000299.1"/>
</dbReference>
<dbReference type="Proteomes" id="UP000004578">
    <property type="component" value="Unassembled WGS sequence"/>
</dbReference>
<evidence type="ECO:0000313" key="2">
    <source>
        <dbReference type="Proteomes" id="UP000004578"/>
    </source>
</evidence>
<proteinExistence type="predicted"/>
<name>J1GS65_9ACTO</name>